<dbReference type="GO" id="GO:0006006">
    <property type="term" value="P:glucose metabolic process"/>
    <property type="evidence" value="ECO:0007669"/>
    <property type="project" value="TreeGrafter"/>
</dbReference>
<sequence length="328" mass="36581">MNAQVKSLGRSKTEREIKVITLSAGTSSAEIWTHGGRLHKLEIQVGKKLQSIVVSPSDPVSKPSFAGASVGRVANIIKRAQFEFQGKKYSLEDNFNGDHIHGGTRGFHSRNWEVADIRPDQAMVRLYTRISTEEDSYPGMLEVTLTYRLEENALHTEFRAQSSHNTLFAPTLHPFFNLSGARNINDHKLTIPLQYFQKLEDGVPKGRPVAVKGWNDLTKGSKLESILTGPRTDILNLCWIRDGLPSTEHLCSLSAGNGVNLHIHSSMPALQVYTSNTMKEDGLRAFSGIALEPEYPPDSANRVMKNRIGLFAGDARMERIIYKWDIAK</sequence>
<keyword evidence="5" id="KW-1185">Reference proteome</keyword>
<accession>A0A6N6RM75</accession>
<comment type="subunit">
    <text evidence="2">Monomer.</text>
</comment>
<dbReference type="InterPro" id="IPR008183">
    <property type="entry name" value="Aldose_1/G6P_1-epimerase"/>
</dbReference>
<dbReference type="GO" id="GO:0004034">
    <property type="term" value="F:aldose 1-epimerase activity"/>
    <property type="evidence" value="ECO:0007669"/>
    <property type="project" value="TreeGrafter"/>
</dbReference>
<name>A0A6N6RM75_9FLAO</name>
<dbReference type="GO" id="GO:0033499">
    <property type="term" value="P:galactose catabolic process via UDP-galactose, Leloir pathway"/>
    <property type="evidence" value="ECO:0007669"/>
    <property type="project" value="TreeGrafter"/>
</dbReference>
<keyword evidence="3" id="KW-0106">Calcium</keyword>
<dbReference type="AlphaFoldDB" id="A0A6N6RM75"/>
<dbReference type="InterPro" id="IPR014718">
    <property type="entry name" value="GH-type_carb-bd"/>
</dbReference>
<evidence type="ECO:0000256" key="1">
    <source>
        <dbReference type="ARBA" id="ARBA00001913"/>
    </source>
</evidence>
<dbReference type="PANTHER" id="PTHR10091:SF0">
    <property type="entry name" value="GALACTOSE MUTAROTASE"/>
    <property type="match status" value="1"/>
</dbReference>
<dbReference type="InterPro" id="IPR011013">
    <property type="entry name" value="Gal_mutarotase_sf_dom"/>
</dbReference>
<dbReference type="RefSeq" id="WP_151666293.1">
    <property type="nucleotide sequence ID" value="NZ_WBVO01000001.1"/>
</dbReference>
<dbReference type="EMBL" id="WBVO01000001">
    <property type="protein sequence ID" value="KAB2814714.1"/>
    <property type="molecule type" value="Genomic_DNA"/>
</dbReference>
<evidence type="ECO:0000256" key="3">
    <source>
        <dbReference type="ARBA" id="ARBA00022837"/>
    </source>
</evidence>
<protein>
    <recommendedName>
        <fullName evidence="6">Galactose mutarotase</fullName>
    </recommendedName>
</protein>
<comment type="caution">
    <text evidence="4">The sequence shown here is derived from an EMBL/GenBank/DDBJ whole genome shotgun (WGS) entry which is preliminary data.</text>
</comment>
<reference evidence="4 5" key="1">
    <citation type="submission" date="2019-09" db="EMBL/GenBank/DDBJ databases">
        <title>Genomes of family Cryomorphaceae.</title>
        <authorList>
            <person name="Bowman J.P."/>
        </authorList>
    </citation>
    <scope>NUCLEOTIDE SEQUENCE [LARGE SCALE GENOMIC DNA]</scope>
    <source>
        <strain evidence="4 5">LMG 25704</strain>
    </source>
</reference>
<dbReference type="GO" id="GO:0005737">
    <property type="term" value="C:cytoplasm"/>
    <property type="evidence" value="ECO:0007669"/>
    <property type="project" value="TreeGrafter"/>
</dbReference>
<evidence type="ECO:0008006" key="6">
    <source>
        <dbReference type="Google" id="ProtNLM"/>
    </source>
</evidence>
<evidence type="ECO:0000313" key="5">
    <source>
        <dbReference type="Proteomes" id="UP000468650"/>
    </source>
</evidence>
<dbReference type="Pfam" id="PF01263">
    <property type="entry name" value="Aldose_epim"/>
    <property type="match status" value="1"/>
</dbReference>
<evidence type="ECO:0000256" key="2">
    <source>
        <dbReference type="ARBA" id="ARBA00011245"/>
    </source>
</evidence>
<comment type="cofactor">
    <cofactor evidence="1">
        <name>Ca(2+)</name>
        <dbReference type="ChEBI" id="CHEBI:29108"/>
    </cofactor>
</comment>
<gene>
    <name evidence="4" type="ORF">F8C67_02925</name>
</gene>
<dbReference type="Gene3D" id="2.70.98.10">
    <property type="match status" value="1"/>
</dbReference>
<dbReference type="PANTHER" id="PTHR10091">
    <property type="entry name" value="ALDOSE-1-EPIMERASE"/>
    <property type="match status" value="1"/>
</dbReference>
<proteinExistence type="predicted"/>
<dbReference type="GO" id="GO:0030246">
    <property type="term" value="F:carbohydrate binding"/>
    <property type="evidence" value="ECO:0007669"/>
    <property type="project" value="InterPro"/>
</dbReference>
<evidence type="ECO:0000313" key="4">
    <source>
        <dbReference type="EMBL" id="KAB2814714.1"/>
    </source>
</evidence>
<organism evidence="4 5">
    <name type="scientific">Phaeocystidibacter luteus</name>
    <dbReference type="NCBI Taxonomy" id="911197"/>
    <lineage>
        <taxon>Bacteria</taxon>
        <taxon>Pseudomonadati</taxon>
        <taxon>Bacteroidota</taxon>
        <taxon>Flavobacteriia</taxon>
        <taxon>Flavobacteriales</taxon>
        <taxon>Phaeocystidibacteraceae</taxon>
        <taxon>Phaeocystidibacter</taxon>
    </lineage>
</organism>
<dbReference type="OrthoDB" id="9779408at2"/>
<dbReference type="Proteomes" id="UP000468650">
    <property type="component" value="Unassembled WGS sequence"/>
</dbReference>
<dbReference type="SUPFAM" id="SSF74650">
    <property type="entry name" value="Galactose mutarotase-like"/>
    <property type="match status" value="1"/>
</dbReference>